<name>A0A1T4WFR7_9BACT</name>
<proteinExistence type="inferred from homology"/>
<dbReference type="EMBL" id="FUYA01000007">
    <property type="protein sequence ID" value="SKA76037.1"/>
    <property type="molecule type" value="Genomic_DNA"/>
</dbReference>
<dbReference type="NCBIfam" id="NF004363">
    <property type="entry name" value="PRK05738.2-4"/>
    <property type="match status" value="1"/>
</dbReference>
<dbReference type="Proteomes" id="UP000189733">
    <property type="component" value="Unassembled WGS sequence"/>
</dbReference>
<keyword evidence="5 6" id="KW-0687">Ribonucleoprotein</keyword>
<comment type="function">
    <text evidence="6">One of the early assembly proteins it binds 23S rRNA. One of the proteins that surrounds the polypeptide exit tunnel on the outside of the ribosome. Forms the main docking site for trigger factor binding to the ribosome.</text>
</comment>
<comment type="subunit">
    <text evidence="6">Part of the 50S ribosomal subunit. Contacts protein L29, and trigger factor when it is bound to the ribosome.</text>
</comment>
<evidence type="ECO:0000313" key="8">
    <source>
        <dbReference type="EMBL" id="SKA76037.1"/>
    </source>
</evidence>
<dbReference type="Pfam" id="PF00276">
    <property type="entry name" value="Ribosomal_L23"/>
    <property type="match status" value="1"/>
</dbReference>
<dbReference type="PROSITE" id="PS00050">
    <property type="entry name" value="RIBOSOMAL_L23"/>
    <property type="match status" value="1"/>
</dbReference>
<sequence length="96" mass="10839">MDYTKVIIKPLISEKAAMMHEEGNKVVFFVAVDANKIEIAKAVEKAFDVKVTGVNVIKRRPRARFRMGRRLGVESGYKKAYVTLAEGHKIELFEGV</sequence>
<dbReference type="InterPro" id="IPR012677">
    <property type="entry name" value="Nucleotide-bd_a/b_plait_sf"/>
</dbReference>
<keyword evidence="3 6" id="KW-0694">RNA-binding</keyword>
<dbReference type="SUPFAM" id="SSF54189">
    <property type="entry name" value="Ribosomal proteins S24e, L23 and L15e"/>
    <property type="match status" value="1"/>
</dbReference>
<organism evidence="8 9">
    <name type="scientific">Desulfobaculum bizertense DSM 18034</name>
    <dbReference type="NCBI Taxonomy" id="1121442"/>
    <lineage>
        <taxon>Bacteria</taxon>
        <taxon>Pseudomonadati</taxon>
        <taxon>Thermodesulfobacteriota</taxon>
        <taxon>Desulfovibrionia</taxon>
        <taxon>Desulfovibrionales</taxon>
        <taxon>Desulfovibrionaceae</taxon>
        <taxon>Desulfobaculum</taxon>
    </lineage>
</organism>
<dbReference type="InterPro" id="IPR001014">
    <property type="entry name" value="Ribosomal_uL23_CS"/>
</dbReference>
<dbReference type="GO" id="GO:0019843">
    <property type="term" value="F:rRNA binding"/>
    <property type="evidence" value="ECO:0007669"/>
    <property type="project" value="UniProtKB-UniRule"/>
</dbReference>
<evidence type="ECO:0000256" key="6">
    <source>
        <dbReference type="HAMAP-Rule" id="MF_01369"/>
    </source>
</evidence>
<evidence type="ECO:0000256" key="4">
    <source>
        <dbReference type="ARBA" id="ARBA00022980"/>
    </source>
</evidence>
<keyword evidence="2 6" id="KW-0699">rRNA-binding</keyword>
<protein>
    <recommendedName>
        <fullName evidence="6">Large ribosomal subunit protein uL23</fullName>
    </recommendedName>
</protein>
<keyword evidence="4 6" id="KW-0689">Ribosomal protein</keyword>
<evidence type="ECO:0000256" key="7">
    <source>
        <dbReference type="RuleBase" id="RU003934"/>
    </source>
</evidence>
<evidence type="ECO:0000313" key="9">
    <source>
        <dbReference type="Proteomes" id="UP000189733"/>
    </source>
</evidence>
<accession>A0A1T4WFR7</accession>
<reference evidence="8 9" key="1">
    <citation type="submission" date="2017-02" db="EMBL/GenBank/DDBJ databases">
        <authorList>
            <person name="Peterson S.W."/>
        </authorList>
    </citation>
    <scope>NUCLEOTIDE SEQUENCE [LARGE SCALE GENOMIC DNA]</scope>
    <source>
        <strain evidence="8 9">DSM 18034</strain>
    </source>
</reference>
<comment type="similarity">
    <text evidence="1 6 7">Belongs to the universal ribosomal protein uL23 family.</text>
</comment>
<evidence type="ECO:0000256" key="5">
    <source>
        <dbReference type="ARBA" id="ARBA00023274"/>
    </source>
</evidence>
<dbReference type="InterPro" id="IPR013025">
    <property type="entry name" value="Ribosomal_uL23-like"/>
</dbReference>
<dbReference type="GO" id="GO:0005840">
    <property type="term" value="C:ribosome"/>
    <property type="evidence" value="ECO:0007669"/>
    <property type="project" value="UniProtKB-KW"/>
</dbReference>
<dbReference type="STRING" id="1121442.SAMN02745702_02165"/>
<dbReference type="InterPro" id="IPR012678">
    <property type="entry name" value="Ribosomal_uL23/eL15/eS24_sf"/>
</dbReference>
<dbReference type="FunFam" id="3.30.70.330:FF:000001">
    <property type="entry name" value="50S ribosomal protein L23"/>
    <property type="match status" value="1"/>
</dbReference>
<dbReference type="PANTHER" id="PTHR11620">
    <property type="entry name" value="60S RIBOSOMAL PROTEIN L23A"/>
    <property type="match status" value="1"/>
</dbReference>
<gene>
    <name evidence="6" type="primary">rplW</name>
    <name evidence="8" type="ORF">SAMN02745702_02165</name>
</gene>
<evidence type="ECO:0000256" key="1">
    <source>
        <dbReference type="ARBA" id="ARBA00006700"/>
    </source>
</evidence>
<evidence type="ECO:0000256" key="2">
    <source>
        <dbReference type="ARBA" id="ARBA00022730"/>
    </source>
</evidence>
<dbReference type="RefSeq" id="WP_078685449.1">
    <property type="nucleotide sequence ID" value="NZ_FUYA01000007.1"/>
</dbReference>
<dbReference type="HAMAP" id="MF_01369_B">
    <property type="entry name" value="Ribosomal_uL23_B"/>
    <property type="match status" value="1"/>
</dbReference>
<dbReference type="AlphaFoldDB" id="A0A1T4WFR7"/>
<dbReference type="OrthoDB" id="9793353at2"/>
<dbReference type="GO" id="GO:0003735">
    <property type="term" value="F:structural constituent of ribosome"/>
    <property type="evidence" value="ECO:0007669"/>
    <property type="project" value="InterPro"/>
</dbReference>
<keyword evidence="9" id="KW-1185">Reference proteome</keyword>
<dbReference type="GO" id="GO:0006412">
    <property type="term" value="P:translation"/>
    <property type="evidence" value="ECO:0007669"/>
    <property type="project" value="UniProtKB-UniRule"/>
</dbReference>
<dbReference type="Gene3D" id="3.30.70.330">
    <property type="match status" value="1"/>
</dbReference>
<evidence type="ECO:0000256" key="3">
    <source>
        <dbReference type="ARBA" id="ARBA00022884"/>
    </source>
</evidence>
<dbReference type="GO" id="GO:1990904">
    <property type="term" value="C:ribonucleoprotein complex"/>
    <property type="evidence" value="ECO:0007669"/>
    <property type="project" value="UniProtKB-KW"/>
</dbReference>